<evidence type="ECO:0000313" key="4">
    <source>
        <dbReference type="Proteomes" id="UP000664795"/>
    </source>
</evidence>
<evidence type="ECO:0000256" key="1">
    <source>
        <dbReference type="SAM" id="MobiDB-lite"/>
    </source>
</evidence>
<organism evidence="3 4">
    <name type="scientific">Fibrella aquatilis</name>
    <dbReference type="NCBI Taxonomy" id="2817059"/>
    <lineage>
        <taxon>Bacteria</taxon>
        <taxon>Pseudomonadati</taxon>
        <taxon>Bacteroidota</taxon>
        <taxon>Cytophagia</taxon>
        <taxon>Cytophagales</taxon>
        <taxon>Spirosomataceae</taxon>
        <taxon>Fibrella</taxon>
    </lineage>
</organism>
<evidence type="ECO:0000256" key="2">
    <source>
        <dbReference type="SAM" id="Phobius"/>
    </source>
</evidence>
<keyword evidence="2" id="KW-1133">Transmembrane helix</keyword>
<feature type="compositionally biased region" description="Polar residues" evidence="1">
    <location>
        <begin position="56"/>
        <end position="66"/>
    </location>
</feature>
<reference evidence="3 4" key="1">
    <citation type="submission" date="2021-03" db="EMBL/GenBank/DDBJ databases">
        <title>Fibrella sp. HMF5036 genome sequencing and assembly.</title>
        <authorList>
            <person name="Kang H."/>
            <person name="Kim H."/>
            <person name="Bae S."/>
            <person name="Joh K."/>
        </authorList>
    </citation>
    <scope>NUCLEOTIDE SEQUENCE [LARGE SCALE GENOMIC DNA]</scope>
    <source>
        <strain evidence="3 4">HMF5036</strain>
    </source>
</reference>
<sequence length="312" mass="32976">MRITYDNEAEARTAALAGAFGVMVLLLIVLFLVSISASRPQPPPVEYIEVNFGTSNVGSGSVQTYNKPDPSPRAENVKASEDRPNPKVTTTPRVERTRPTPAERTPDVKPTKTITEKPIIASKAESPVSVPERPETKRPESASPKTVTAPPRAEPTKKVETVDPNALYKKSSGGGGSNGTNGKASGIGGNNNGDDKSGVGDKGNPDGNINAKEFYGKPGGSSSGVALNVSGWAFGNNRLDKDDSDEGGKIIYQIRVDSDGNIVSARAIQQTVSPSVESFYRRQVLRFKLRPKGSVTPSDIATGTLTVNISAK</sequence>
<feature type="compositionally biased region" description="Basic and acidic residues" evidence="1">
    <location>
        <begin position="70"/>
        <end position="85"/>
    </location>
</feature>
<keyword evidence="2" id="KW-0472">Membrane</keyword>
<keyword evidence="4" id="KW-1185">Reference proteome</keyword>
<dbReference type="EMBL" id="JAFMYU010000001">
    <property type="protein sequence ID" value="MBO0929675.1"/>
    <property type="molecule type" value="Genomic_DNA"/>
</dbReference>
<dbReference type="AlphaFoldDB" id="A0A939G229"/>
<name>A0A939G229_9BACT</name>
<feature type="region of interest" description="Disordered" evidence="1">
    <location>
        <begin position="56"/>
        <end position="213"/>
    </location>
</feature>
<dbReference type="RefSeq" id="WP_207333630.1">
    <property type="nucleotide sequence ID" value="NZ_JAFMYU010000001.1"/>
</dbReference>
<evidence type="ECO:0000313" key="3">
    <source>
        <dbReference type="EMBL" id="MBO0929675.1"/>
    </source>
</evidence>
<dbReference type="Proteomes" id="UP000664795">
    <property type="component" value="Unassembled WGS sequence"/>
</dbReference>
<comment type="caution">
    <text evidence="3">The sequence shown here is derived from an EMBL/GenBank/DDBJ whole genome shotgun (WGS) entry which is preliminary data.</text>
</comment>
<keyword evidence="2" id="KW-0812">Transmembrane</keyword>
<proteinExistence type="predicted"/>
<gene>
    <name evidence="3" type="ORF">J2I48_01650</name>
</gene>
<evidence type="ECO:0008006" key="5">
    <source>
        <dbReference type="Google" id="ProtNLM"/>
    </source>
</evidence>
<feature type="compositionally biased region" description="Gly residues" evidence="1">
    <location>
        <begin position="172"/>
        <end position="191"/>
    </location>
</feature>
<protein>
    <recommendedName>
        <fullName evidence="5">Protein TonB, links inner and outer membranes</fullName>
    </recommendedName>
</protein>
<feature type="transmembrane region" description="Helical" evidence="2">
    <location>
        <begin position="12"/>
        <end position="33"/>
    </location>
</feature>
<accession>A0A939G229</accession>